<evidence type="ECO:0000256" key="7">
    <source>
        <dbReference type="ARBA" id="ARBA00023010"/>
    </source>
</evidence>
<evidence type="ECO:0000256" key="8">
    <source>
        <dbReference type="ARBA" id="ARBA00023136"/>
    </source>
</evidence>
<evidence type="ECO:0000256" key="6">
    <source>
        <dbReference type="ARBA" id="ARBA00022989"/>
    </source>
</evidence>
<dbReference type="OrthoDB" id="9800908at2"/>
<evidence type="ECO:0000256" key="2">
    <source>
        <dbReference type="ARBA" id="ARBA00022448"/>
    </source>
</evidence>
<dbReference type="PRINTS" id="PR01506">
    <property type="entry name" value="TATBPROTEIN"/>
</dbReference>
<accession>A0A0U9HPJ1</accession>
<keyword evidence="13" id="KW-1185">Reference proteome</keyword>
<evidence type="ECO:0000313" key="13">
    <source>
        <dbReference type="Proteomes" id="UP000054976"/>
    </source>
</evidence>
<dbReference type="PANTHER" id="PTHR33162:SF1">
    <property type="entry name" value="SEC-INDEPENDENT PROTEIN TRANSLOCASE PROTEIN TATA, CHLOROPLASTIC"/>
    <property type="match status" value="1"/>
</dbReference>
<evidence type="ECO:0000256" key="5">
    <source>
        <dbReference type="ARBA" id="ARBA00022927"/>
    </source>
</evidence>
<feature type="coiled-coil region" evidence="11">
    <location>
        <begin position="36"/>
        <end position="67"/>
    </location>
</feature>
<evidence type="ECO:0000313" key="12">
    <source>
        <dbReference type="EMBL" id="GAQ94995.1"/>
    </source>
</evidence>
<comment type="function">
    <text evidence="9">Part of the twin-arginine translocation (Tat) system that transports large folded proteins containing a characteristic twin-arginine motif in their signal peptide across the thylakoid membrane. Involved in delta pH-dependent protein transport required for chloroplast development, especially thylakoid membrane formation. TATC and TATB mediate precursor recognition, whereas TATA facilitates translocation.</text>
</comment>
<sequence>MFDLGFQELIVIFIVALLIFGPKRLPELGYTLGKTMNEIRKAFQSAKSEMEKEINEVKETVDDVKKDIKDPLELKNELFKDMPSLEDLRIDKHIENIARKEIEKKE</sequence>
<evidence type="ECO:0000256" key="4">
    <source>
        <dbReference type="ARBA" id="ARBA00022692"/>
    </source>
</evidence>
<dbReference type="Gene3D" id="1.20.5.3310">
    <property type="match status" value="1"/>
</dbReference>
<comment type="function">
    <text evidence="10">Part of the twin-arginine translocation (Tat) system that transports large folded proteins containing a characteristic twin-arginine motif in their signal peptide across membranes. TatA could form the protein-conducting channel of the Tat system.</text>
</comment>
<dbReference type="HAMAP" id="MF_00236">
    <property type="entry name" value="TatA_E"/>
    <property type="match status" value="1"/>
</dbReference>
<comment type="subcellular location">
    <subcellularLocation>
        <location evidence="10">Cell membrane</location>
        <topology evidence="10">Single-pass membrane protein</topology>
    </subcellularLocation>
    <subcellularLocation>
        <location evidence="1">Membrane</location>
        <topology evidence="1">Single-pass membrane protein</topology>
    </subcellularLocation>
</comment>
<evidence type="ECO:0000256" key="9">
    <source>
        <dbReference type="ARBA" id="ARBA00025340"/>
    </source>
</evidence>
<keyword evidence="5 10" id="KW-0653">Protein transport</keyword>
<dbReference type="EMBL" id="BCNO01000001">
    <property type="protein sequence ID" value="GAQ94995.1"/>
    <property type="molecule type" value="Genomic_DNA"/>
</dbReference>
<dbReference type="STRING" id="86166.TAGGR_11194"/>
<proteinExistence type="inferred from homology"/>
<dbReference type="NCBIfam" id="TIGR01410">
    <property type="entry name" value="tatB"/>
    <property type="match status" value="1"/>
</dbReference>
<evidence type="ECO:0000256" key="3">
    <source>
        <dbReference type="ARBA" id="ARBA00022475"/>
    </source>
</evidence>
<keyword evidence="7 10" id="KW-0811">Translocation</keyword>
<keyword evidence="2 10" id="KW-0813">Transport</keyword>
<comment type="caution">
    <text evidence="12">The sequence shown here is derived from an EMBL/GenBank/DDBJ whole genome shotgun (WGS) entry which is preliminary data.</text>
</comment>
<comment type="subunit">
    <text evidence="10">Forms a complex with TatC.</text>
</comment>
<reference evidence="13" key="1">
    <citation type="submission" date="2016-01" db="EMBL/GenBank/DDBJ databases">
        <title>Draft genome sequence of Thermodesulfovibrio aggregans strain TGE-P1.</title>
        <authorList>
            <person name="Sekiguchi Y."/>
            <person name="Ohashi A."/>
            <person name="Matsuura N."/>
            <person name="Tourlousse M.D."/>
        </authorList>
    </citation>
    <scope>NUCLEOTIDE SEQUENCE [LARGE SCALE GENOMIC DNA]</scope>
    <source>
        <strain evidence="13">TGE-P1</strain>
    </source>
</reference>
<dbReference type="Pfam" id="PF02416">
    <property type="entry name" value="TatA_B_E"/>
    <property type="match status" value="1"/>
</dbReference>
<evidence type="ECO:0000256" key="11">
    <source>
        <dbReference type="SAM" id="Coils"/>
    </source>
</evidence>
<dbReference type="InterPro" id="IPR003369">
    <property type="entry name" value="TatA/B/E"/>
</dbReference>
<dbReference type="Proteomes" id="UP000054976">
    <property type="component" value="Unassembled WGS sequence"/>
</dbReference>
<keyword evidence="11" id="KW-0175">Coiled coil</keyword>
<dbReference type="GO" id="GO:0008320">
    <property type="term" value="F:protein transmembrane transporter activity"/>
    <property type="evidence" value="ECO:0007669"/>
    <property type="project" value="UniProtKB-UniRule"/>
</dbReference>
<dbReference type="AlphaFoldDB" id="A0A0U9HPJ1"/>
<keyword evidence="3 10" id="KW-1003">Cell membrane</keyword>
<dbReference type="GO" id="GO:0033281">
    <property type="term" value="C:TAT protein transport complex"/>
    <property type="evidence" value="ECO:0007669"/>
    <property type="project" value="UniProtKB-UniRule"/>
</dbReference>
<keyword evidence="6 10" id="KW-1133">Transmembrane helix</keyword>
<comment type="similarity">
    <text evidence="10">Belongs to the TatA/E family.</text>
</comment>
<dbReference type="PANTHER" id="PTHR33162">
    <property type="entry name" value="SEC-INDEPENDENT PROTEIN TRANSLOCASE PROTEIN TATA, CHLOROPLASTIC"/>
    <property type="match status" value="1"/>
</dbReference>
<keyword evidence="4 10" id="KW-0812">Transmembrane</keyword>
<gene>
    <name evidence="10" type="primary">tatA</name>
    <name evidence="12" type="ORF">TAGGR_11194</name>
</gene>
<dbReference type="InterPro" id="IPR018448">
    <property type="entry name" value="TatB"/>
</dbReference>
<organism evidence="12 13">
    <name type="scientific">Thermodesulfovibrio aggregans</name>
    <dbReference type="NCBI Taxonomy" id="86166"/>
    <lineage>
        <taxon>Bacteria</taxon>
        <taxon>Pseudomonadati</taxon>
        <taxon>Nitrospirota</taxon>
        <taxon>Thermodesulfovibrionia</taxon>
        <taxon>Thermodesulfovibrionales</taxon>
        <taxon>Thermodesulfovibrionaceae</taxon>
        <taxon>Thermodesulfovibrio</taxon>
    </lineage>
</organism>
<dbReference type="GO" id="GO:0006886">
    <property type="term" value="P:intracellular protein transport"/>
    <property type="evidence" value="ECO:0007669"/>
    <property type="project" value="UniProtKB-ARBA"/>
</dbReference>
<evidence type="ECO:0000256" key="10">
    <source>
        <dbReference type="HAMAP-Rule" id="MF_00236"/>
    </source>
</evidence>
<feature type="transmembrane region" description="Helical" evidence="10">
    <location>
        <begin position="6"/>
        <end position="22"/>
    </location>
</feature>
<evidence type="ECO:0000256" key="1">
    <source>
        <dbReference type="ARBA" id="ARBA00004167"/>
    </source>
</evidence>
<dbReference type="InterPro" id="IPR006312">
    <property type="entry name" value="TatA/E"/>
</dbReference>
<dbReference type="RefSeq" id="WP_082673571.1">
    <property type="nucleotide sequence ID" value="NZ_BCNO01000001.1"/>
</dbReference>
<name>A0A0U9HPJ1_9BACT</name>
<dbReference type="GO" id="GO:0043953">
    <property type="term" value="P:protein transport by the Tat complex"/>
    <property type="evidence" value="ECO:0007669"/>
    <property type="project" value="UniProtKB-UniRule"/>
</dbReference>
<protein>
    <recommendedName>
        <fullName evidence="10">Sec-independent protein translocase protein TatA</fullName>
    </recommendedName>
</protein>
<keyword evidence="8 10" id="KW-0472">Membrane</keyword>